<accession>A0A1L9U1A5</accession>
<feature type="transmembrane region" description="Helical" evidence="8">
    <location>
        <begin position="37"/>
        <end position="55"/>
    </location>
</feature>
<dbReference type="InterPro" id="IPR001128">
    <property type="entry name" value="Cyt_P450"/>
</dbReference>
<dbReference type="STRING" id="767769.A0A1L9U1A5"/>
<name>A0A1L9U1A5_ASPBC</name>
<dbReference type="Gene3D" id="1.10.630.10">
    <property type="entry name" value="Cytochrome P450"/>
    <property type="match status" value="1"/>
</dbReference>
<dbReference type="OMA" id="WYTVLEP"/>
<dbReference type="VEuPathDB" id="FungiDB:ASPBRDRAFT_212087"/>
<evidence type="ECO:0000256" key="2">
    <source>
        <dbReference type="ARBA" id="ARBA00010617"/>
    </source>
</evidence>
<dbReference type="RefSeq" id="XP_067472727.1">
    <property type="nucleotide sequence ID" value="XM_067621954.1"/>
</dbReference>
<keyword evidence="8" id="KW-1133">Transmembrane helix</keyword>
<dbReference type="PRINTS" id="PR00385">
    <property type="entry name" value="P450"/>
</dbReference>
<reference evidence="10" key="1">
    <citation type="journal article" date="2017" name="Genome Biol.">
        <title>Comparative genomics reveals high biological diversity and specific adaptations in the industrially and medically important fungal genus Aspergillus.</title>
        <authorList>
            <person name="de Vries R.P."/>
            <person name="Riley R."/>
            <person name="Wiebenga A."/>
            <person name="Aguilar-Osorio G."/>
            <person name="Amillis S."/>
            <person name="Uchima C.A."/>
            <person name="Anderluh G."/>
            <person name="Asadollahi M."/>
            <person name="Askin M."/>
            <person name="Barry K."/>
            <person name="Battaglia E."/>
            <person name="Bayram O."/>
            <person name="Benocci T."/>
            <person name="Braus-Stromeyer S.A."/>
            <person name="Caldana C."/>
            <person name="Canovas D."/>
            <person name="Cerqueira G.C."/>
            <person name="Chen F."/>
            <person name="Chen W."/>
            <person name="Choi C."/>
            <person name="Clum A."/>
            <person name="Dos Santos R.A."/>
            <person name="Damasio A.R."/>
            <person name="Diallinas G."/>
            <person name="Emri T."/>
            <person name="Fekete E."/>
            <person name="Flipphi M."/>
            <person name="Freyberg S."/>
            <person name="Gallo A."/>
            <person name="Gournas C."/>
            <person name="Habgood R."/>
            <person name="Hainaut M."/>
            <person name="Harispe M.L."/>
            <person name="Henrissat B."/>
            <person name="Hilden K.S."/>
            <person name="Hope R."/>
            <person name="Hossain A."/>
            <person name="Karabika E."/>
            <person name="Karaffa L."/>
            <person name="Karanyi Z."/>
            <person name="Krasevec N."/>
            <person name="Kuo A."/>
            <person name="Kusch H."/>
            <person name="LaButti K."/>
            <person name="Lagendijk E.L."/>
            <person name="Lapidus A."/>
            <person name="Levasseur A."/>
            <person name="Lindquist E."/>
            <person name="Lipzen A."/>
            <person name="Logrieco A.F."/>
            <person name="MacCabe A."/>
            <person name="Maekelae M.R."/>
            <person name="Malavazi I."/>
            <person name="Melin P."/>
            <person name="Meyer V."/>
            <person name="Mielnichuk N."/>
            <person name="Miskei M."/>
            <person name="Molnar A.P."/>
            <person name="Mule G."/>
            <person name="Ngan C.Y."/>
            <person name="Orejas M."/>
            <person name="Orosz E."/>
            <person name="Ouedraogo J.P."/>
            <person name="Overkamp K.M."/>
            <person name="Park H.-S."/>
            <person name="Perrone G."/>
            <person name="Piumi F."/>
            <person name="Punt P.J."/>
            <person name="Ram A.F."/>
            <person name="Ramon A."/>
            <person name="Rauscher S."/>
            <person name="Record E."/>
            <person name="Riano-Pachon D.M."/>
            <person name="Robert V."/>
            <person name="Roehrig J."/>
            <person name="Ruller R."/>
            <person name="Salamov A."/>
            <person name="Salih N.S."/>
            <person name="Samson R.A."/>
            <person name="Sandor E."/>
            <person name="Sanguinetti M."/>
            <person name="Schuetze T."/>
            <person name="Sepcic K."/>
            <person name="Shelest E."/>
            <person name="Sherlock G."/>
            <person name="Sophianopoulou V."/>
            <person name="Squina F.M."/>
            <person name="Sun H."/>
            <person name="Susca A."/>
            <person name="Todd R.B."/>
            <person name="Tsang A."/>
            <person name="Unkles S.E."/>
            <person name="van de Wiele N."/>
            <person name="van Rossen-Uffink D."/>
            <person name="Oliveira J.V."/>
            <person name="Vesth T.C."/>
            <person name="Visser J."/>
            <person name="Yu J.-H."/>
            <person name="Zhou M."/>
            <person name="Andersen M.R."/>
            <person name="Archer D.B."/>
            <person name="Baker S.E."/>
            <person name="Benoit I."/>
            <person name="Brakhage A.A."/>
            <person name="Braus G.H."/>
            <person name="Fischer R."/>
            <person name="Frisvad J.C."/>
            <person name="Goldman G.H."/>
            <person name="Houbraken J."/>
            <person name="Oakley B."/>
            <person name="Pocsi I."/>
            <person name="Scazzocchio C."/>
            <person name="Seiboth B."/>
            <person name="vanKuyk P.A."/>
            <person name="Wortman J."/>
            <person name="Dyer P.S."/>
            <person name="Grigoriev I.V."/>
        </authorList>
    </citation>
    <scope>NUCLEOTIDE SEQUENCE [LARGE SCALE GENOMIC DNA]</scope>
    <source>
        <strain evidence="10">CBS 101740 / IMI 381727 / IBT 21946</strain>
    </source>
</reference>
<dbReference type="InterPro" id="IPR002403">
    <property type="entry name" value="Cyt_P450_E_grp-IV"/>
</dbReference>
<dbReference type="OrthoDB" id="6692864at2759"/>
<dbReference type="InterPro" id="IPR036396">
    <property type="entry name" value="Cyt_P450_sf"/>
</dbReference>
<evidence type="ECO:0000256" key="3">
    <source>
        <dbReference type="ARBA" id="ARBA00022723"/>
    </source>
</evidence>
<comment type="similarity">
    <text evidence="2">Belongs to the cytochrome P450 family.</text>
</comment>
<keyword evidence="10" id="KW-1185">Reference proteome</keyword>
<dbReference type="AlphaFoldDB" id="A0A1L9U1A5"/>
<dbReference type="CDD" id="cd11061">
    <property type="entry name" value="CYP67-like"/>
    <property type="match status" value="1"/>
</dbReference>
<dbReference type="InterPro" id="IPR050121">
    <property type="entry name" value="Cytochrome_P450_monoxygenase"/>
</dbReference>
<dbReference type="GO" id="GO:0005506">
    <property type="term" value="F:iron ion binding"/>
    <property type="evidence" value="ECO:0007669"/>
    <property type="project" value="InterPro"/>
</dbReference>
<protein>
    <recommendedName>
        <fullName evidence="11">Cytochrome P450</fullName>
    </recommendedName>
</protein>
<keyword evidence="6" id="KW-0503">Monooxygenase</keyword>
<keyword evidence="7" id="KW-0349">Heme</keyword>
<feature type="transmembrane region" description="Helical" evidence="8">
    <location>
        <begin position="61"/>
        <end position="79"/>
    </location>
</feature>
<evidence type="ECO:0000256" key="4">
    <source>
        <dbReference type="ARBA" id="ARBA00023002"/>
    </source>
</evidence>
<keyword evidence="4" id="KW-0560">Oxidoreductase</keyword>
<evidence type="ECO:0000256" key="7">
    <source>
        <dbReference type="PIRSR" id="PIRSR602403-1"/>
    </source>
</evidence>
<dbReference type="PANTHER" id="PTHR24305">
    <property type="entry name" value="CYTOCHROME P450"/>
    <property type="match status" value="1"/>
</dbReference>
<feature type="binding site" description="axial binding residue" evidence="7">
    <location>
        <position position="473"/>
    </location>
    <ligand>
        <name>heme</name>
        <dbReference type="ChEBI" id="CHEBI:30413"/>
    </ligand>
    <ligandPart>
        <name>Fe</name>
        <dbReference type="ChEBI" id="CHEBI:18248"/>
    </ligandPart>
</feature>
<dbReference type="GO" id="GO:0016705">
    <property type="term" value="F:oxidoreductase activity, acting on paired donors, with incorporation or reduction of molecular oxygen"/>
    <property type="evidence" value="ECO:0007669"/>
    <property type="project" value="InterPro"/>
</dbReference>
<evidence type="ECO:0000256" key="5">
    <source>
        <dbReference type="ARBA" id="ARBA00023004"/>
    </source>
</evidence>
<comment type="cofactor">
    <cofactor evidence="1 7">
        <name>heme</name>
        <dbReference type="ChEBI" id="CHEBI:30413"/>
    </cofactor>
</comment>
<feature type="transmembrane region" description="Helical" evidence="8">
    <location>
        <begin position="6"/>
        <end position="25"/>
    </location>
</feature>
<dbReference type="Proteomes" id="UP000184499">
    <property type="component" value="Unassembled WGS sequence"/>
</dbReference>
<evidence type="ECO:0000313" key="9">
    <source>
        <dbReference type="EMBL" id="OJJ65476.1"/>
    </source>
</evidence>
<dbReference type="PANTHER" id="PTHR24305:SF187">
    <property type="entry name" value="P450, PUTATIVE (EUROFUNG)-RELATED"/>
    <property type="match status" value="1"/>
</dbReference>
<evidence type="ECO:0000256" key="1">
    <source>
        <dbReference type="ARBA" id="ARBA00001971"/>
    </source>
</evidence>
<dbReference type="GeneID" id="93574442"/>
<dbReference type="GO" id="GO:0004497">
    <property type="term" value="F:monooxygenase activity"/>
    <property type="evidence" value="ECO:0007669"/>
    <property type="project" value="UniProtKB-KW"/>
</dbReference>
<dbReference type="GO" id="GO:0020037">
    <property type="term" value="F:heme binding"/>
    <property type="evidence" value="ECO:0007669"/>
    <property type="project" value="InterPro"/>
</dbReference>
<evidence type="ECO:0000313" key="10">
    <source>
        <dbReference type="Proteomes" id="UP000184499"/>
    </source>
</evidence>
<keyword evidence="8" id="KW-0812">Transmembrane</keyword>
<gene>
    <name evidence="9" type="ORF">ASPBRDRAFT_212087</name>
</gene>
<evidence type="ECO:0000256" key="8">
    <source>
        <dbReference type="SAM" id="Phobius"/>
    </source>
</evidence>
<dbReference type="PRINTS" id="PR00465">
    <property type="entry name" value="EP450IV"/>
</dbReference>
<keyword evidence="3 7" id="KW-0479">Metal-binding</keyword>
<proteinExistence type="inferred from homology"/>
<keyword evidence="8" id="KW-0472">Membrane</keyword>
<evidence type="ECO:0008006" key="11">
    <source>
        <dbReference type="Google" id="ProtNLM"/>
    </source>
</evidence>
<dbReference type="SUPFAM" id="SSF48264">
    <property type="entry name" value="Cytochrome P450"/>
    <property type="match status" value="1"/>
</dbReference>
<keyword evidence="5 7" id="KW-0408">Iron</keyword>
<sequence length="534" mass="60847">MTLTNSIPLLISASCSGLLLHCFAFRRGEWDSVSPTLLLSYAIIAAAGSLILSARSFFVTASSHLVGIWLSMLFYRLFFHRLSRFPGPFAGRLSNLYVTFLSAKNLRLYEETRRLHDKYGDYIRLGPSELSIADPQAVKALYSTMSPVTKGPFYTLFEPRNPLFTIRDRNAHSERRKIWDRAFSTRSLQMYEPRVLKYTLELIDAIEQRIGTPMNMQEWFAFYSFDVMGDITFGKAFNMLSKGEPSPILGTIQTTLGIVFGYLGHLPWAFAVFKKLPIINGKYNEFWKWVANQLDERAANKEAQDDVFWWLLNAHQQGQKTPQDTLDLQGDAFLSIVAGSDPSATALTNIFFHLATNRRLAQEIQNIIDQLPPADYKSLMMLDILDGLINETFRLHPPAPSGTQRVTPPEGMFIGENWIPGNVIVQVPLHTVYLDDRAFDKPLEFRPERWTTHPELVRDKSVFIPFNGGPYACAGKQLALMELRLVVAGVLRRYDFALAPSQTEESFWAQQKDHYTLAPSPLWLQFTKRARGVR</sequence>
<evidence type="ECO:0000256" key="6">
    <source>
        <dbReference type="ARBA" id="ARBA00023033"/>
    </source>
</evidence>
<dbReference type="Pfam" id="PF00067">
    <property type="entry name" value="p450"/>
    <property type="match status" value="1"/>
</dbReference>
<organism evidence="9 10">
    <name type="scientific">Aspergillus brasiliensis (strain CBS 101740 / IMI 381727 / IBT 21946)</name>
    <dbReference type="NCBI Taxonomy" id="767769"/>
    <lineage>
        <taxon>Eukaryota</taxon>
        <taxon>Fungi</taxon>
        <taxon>Dikarya</taxon>
        <taxon>Ascomycota</taxon>
        <taxon>Pezizomycotina</taxon>
        <taxon>Eurotiomycetes</taxon>
        <taxon>Eurotiomycetidae</taxon>
        <taxon>Eurotiales</taxon>
        <taxon>Aspergillaceae</taxon>
        <taxon>Aspergillus</taxon>
        <taxon>Aspergillus subgen. Circumdati</taxon>
    </lineage>
</organism>
<dbReference type="EMBL" id="KV878734">
    <property type="protein sequence ID" value="OJJ65476.1"/>
    <property type="molecule type" value="Genomic_DNA"/>
</dbReference>